<evidence type="ECO:0000313" key="3">
    <source>
        <dbReference type="Proteomes" id="UP000242231"/>
    </source>
</evidence>
<proteinExistence type="predicted"/>
<evidence type="ECO:0000313" key="2">
    <source>
        <dbReference type="EMBL" id="PPL18217.1"/>
    </source>
</evidence>
<accession>A0A2P5TR13</accession>
<feature type="chain" id="PRO_5015103705" evidence="1">
    <location>
        <begin position="21"/>
        <end position="153"/>
    </location>
</feature>
<dbReference type="AlphaFoldDB" id="A0A2P5TR13"/>
<comment type="caution">
    <text evidence="2">The sequence shown here is derived from an EMBL/GenBank/DDBJ whole genome shotgun (WGS) entry which is preliminary data.</text>
</comment>
<keyword evidence="3" id="KW-1185">Reference proteome</keyword>
<dbReference type="OrthoDB" id="7068635at2"/>
<sequence>MKTLVKMLMVTAVMAGPVFADSHHPQERGHKGDAMMGMMNHEQMQTMHQHMEKMQALMAEIRQESDPEKRTALMQTHMQDMQEGMQMMSSQGGMSPGSKGMSPMGMEERMGMMEQRMSMMHMMMQQMMEHDVEEKNTNKYHHRHGEDIEWVLV</sequence>
<protein>
    <submittedName>
        <fullName evidence="2">Uncharacterized protein</fullName>
    </submittedName>
</protein>
<dbReference type="RefSeq" id="WP_104485024.1">
    <property type="nucleotide sequence ID" value="NZ_MPZM01000002.1"/>
</dbReference>
<dbReference type="Proteomes" id="UP000242231">
    <property type="component" value="Unassembled WGS sequence"/>
</dbReference>
<name>A0A2P5TR13_9GAMM</name>
<organism evidence="2 3">
    <name type="scientific">Oceanisphaera arctica</name>
    <dbReference type="NCBI Taxonomy" id="641510"/>
    <lineage>
        <taxon>Bacteria</taxon>
        <taxon>Pseudomonadati</taxon>
        <taxon>Pseudomonadota</taxon>
        <taxon>Gammaproteobacteria</taxon>
        <taxon>Aeromonadales</taxon>
        <taxon>Aeromonadaceae</taxon>
        <taxon>Oceanisphaera</taxon>
    </lineage>
</organism>
<feature type="signal peptide" evidence="1">
    <location>
        <begin position="1"/>
        <end position="20"/>
    </location>
</feature>
<keyword evidence="1" id="KW-0732">Signal</keyword>
<evidence type="ECO:0000256" key="1">
    <source>
        <dbReference type="SAM" id="SignalP"/>
    </source>
</evidence>
<gene>
    <name evidence="2" type="ORF">UN63_01510</name>
</gene>
<reference evidence="3" key="1">
    <citation type="submission" date="2016-11" db="EMBL/GenBank/DDBJ databases">
        <authorList>
            <person name="Sisinthy S."/>
            <person name="Ara S."/>
            <person name="Gundlapally S.R."/>
        </authorList>
    </citation>
    <scope>NUCLEOTIDE SEQUENCE [LARGE SCALE GENOMIC DNA]</scope>
    <source>
        <strain evidence="3">V1-41</strain>
    </source>
</reference>
<dbReference type="EMBL" id="MPZM01000002">
    <property type="protein sequence ID" value="PPL18217.1"/>
    <property type="molecule type" value="Genomic_DNA"/>
</dbReference>